<protein>
    <submittedName>
        <fullName evidence="2">Uncharacterized protein</fullName>
    </submittedName>
</protein>
<evidence type="ECO:0000313" key="3">
    <source>
        <dbReference type="Proteomes" id="UP000296049"/>
    </source>
</evidence>
<organism evidence="2 3">
    <name type="scientific">Anas platyrhynchos</name>
    <name type="common">Mallard</name>
    <name type="synonym">Anas boschas</name>
    <dbReference type="NCBI Taxonomy" id="8839"/>
    <lineage>
        <taxon>Eukaryota</taxon>
        <taxon>Metazoa</taxon>
        <taxon>Chordata</taxon>
        <taxon>Craniata</taxon>
        <taxon>Vertebrata</taxon>
        <taxon>Euteleostomi</taxon>
        <taxon>Archelosauria</taxon>
        <taxon>Archosauria</taxon>
        <taxon>Dinosauria</taxon>
        <taxon>Saurischia</taxon>
        <taxon>Theropoda</taxon>
        <taxon>Coelurosauria</taxon>
        <taxon>Aves</taxon>
        <taxon>Neognathae</taxon>
        <taxon>Galloanserae</taxon>
        <taxon>Anseriformes</taxon>
        <taxon>Anatidae</taxon>
        <taxon>Anatinae</taxon>
        <taxon>Anas</taxon>
    </lineage>
</organism>
<name>R0LDT1_ANAPL</name>
<proteinExistence type="predicted"/>
<dbReference type="AlphaFoldDB" id="R0LDT1"/>
<evidence type="ECO:0000313" key="2">
    <source>
        <dbReference type="EMBL" id="EOA98402.1"/>
    </source>
</evidence>
<feature type="compositionally biased region" description="Basic and acidic residues" evidence="1">
    <location>
        <begin position="159"/>
        <end position="174"/>
    </location>
</feature>
<sequence>MDVNWAVAACSSTQVPSSWLRFHSCFNEQKLHYSHEKEEAPAVPTDYDRPWGGCAQETAVSSCESKGTSSASVTLPSSGRARVGPGMSSAFLQRLPRTIAPAAGCNCCVSVEFLTQQCCTLHQQQHKCYLFSVQESPAVPLSTSSPQRALQAGQGSGLFEKERGHKGCGRDRKGPQVSGGPVPPSDRYCSEFGLYAQMDRDTGLGSSYCS</sequence>
<dbReference type="EMBL" id="KB743509">
    <property type="protein sequence ID" value="EOA98402.1"/>
    <property type="molecule type" value="Genomic_DNA"/>
</dbReference>
<accession>R0LDT1</accession>
<evidence type="ECO:0000256" key="1">
    <source>
        <dbReference type="SAM" id="MobiDB-lite"/>
    </source>
</evidence>
<reference evidence="3" key="1">
    <citation type="journal article" date="2013" name="Nat. Genet.">
        <title>The duck genome and transcriptome provide insight into an avian influenza virus reservoir species.</title>
        <authorList>
            <person name="Huang Y."/>
            <person name="Li Y."/>
            <person name="Burt D.W."/>
            <person name="Chen H."/>
            <person name="Zhang Y."/>
            <person name="Qian W."/>
            <person name="Kim H."/>
            <person name="Gan S."/>
            <person name="Zhao Y."/>
            <person name="Li J."/>
            <person name="Yi K."/>
            <person name="Feng H."/>
            <person name="Zhu P."/>
            <person name="Li B."/>
            <person name="Liu Q."/>
            <person name="Fairley S."/>
            <person name="Magor K.E."/>
            <person name="Du Z."/>
            <person name="Hu X."/>
            <person name="Goodman L."/>
            <person name="Tafer H."/>
            <person name="Vignal A."/>
            <person name="Lee T."/>
            <person name="Kim K.W."/>
            <person name="Sheng Z."/>
            <person name="An Y."/>
            <person name="Searle S."/>
            <person name="Herrero J."/>
            <person name="Groenen M.A."/>
            <person name="Crooijmans R.P."/>
            <person name="Faraut T."/>
            <person name="Cai Q."/>
            <person name="Webster R.G."/>
            <person name="Aldridge J.R."/>
            <person name="Warren W.C."/>
            <person name="Bartschat S."/>
            <person name="Kehr S."/>
            <person name="Marz M."/>
            <person name="Stadler P.F."/>
            <person name="Smith J."/>
            <person name="Kraus R.H."/>
            <person name="Zhao Y."/>
            <person name="Ren L."/>
            <person name="Fei J."/>
            <person name="Morisson M."/>
            <person name="Kaiser P."/>
            <person name="Griffin D.K."/>
            <person name="Rao M."/>
            <person name="Pitel F."/>
            <person name="Wang J."/>
            <person name="Li N."/>
        </authorList>
    </citation>
    <scope>NUCLEOTIDE SEQUENCE [LARGE SCALE GENOMIC DNA]</scope>
</reference>
<keyword evidence="3" id="KW-1185">Reference proteome</keyword>
<dbReference type="Proteomes" id="UP000296049">
    <property type="component" value="Unassembled WGS sequence"/>
</dbReference>
<feature type="region of interest" description="Disordered" evidence="1">
    <location>
        <begin position="142"/>
        <end position="185"/>
    </location>
</feature>
<gene>
    <name evidence="2" type="ORF">Anapl_08809</name>
</gene>